<protein>
    <recommendedName>
        <fullName evidence="3">Sulfotransferase domain-containing protein</fullName>
    </recommendedName>
</protein>
<keyword evidence="2" id="KW-0808">Transferase</keyword>
<dbReference type="PANTHER" id="PTHR11783">
    <property type="entry name" value="SULFOTRANSFERASE SULT"/>
    <property type="match status" value="1"/>
</dbReference>
<comment type="similarity">
    <text evidence="1">Belongs to the sulfotransferase 1 family.</text>
</comment>
<evidence type="ECO:0000313" key="4">
    <source>
        <dbReference type="EMBL" id="SVB55756.1"/>
    </source>
</evidence>
<name>A0A382EYE8_9ZZZZ</name>
<gene>
    <name evidence="4" type="ORF">METZ01_LOCUS208610</name>
</gene>
<dbReference type="Gene3D" id="3.40.50.300">
    <property type="entry name" value="P-loop containing nucleotide triphosphate hydrolases"/>
    <property type="match status" value="1"/>
</dbReference>
<evidence type="ECO:0000259" key="3">
    <source>
        <dbReference type="Pfam" id="PF00685"/>
    </source>
</evidence>
<reference evidence="4" key="1">
    <citation type="submission" date="2018-05" db="EMBL/GenBank/DDBJ databases">
        <authorList>
            <person name="Lanie J.A."/>
            <person name="Ng W.-L."/>
            <person name="Kazmierczak K.M."/>
            <person name="Andrzejewski T.M."/>
            <person name="Davidsen T.M."/>
            <person name="Wayne K.J."/>
            <person name="Tettelin H."/>
            <person name="Glass J.I."/>
            <person name="Rusch D."/>
            <person name="Podicherti R."/>
            <person name="Tsui H.-C.T."/>
            <person name="Winkler M.E."/>
        </authorList>
    </citation>
    <scope>NUCLEOTIDE SEQUENCE</scope>
</reference>
<organism evidence="4">
    <name type="scientific">marine metagenome</name>
    <dbReference type="NCBI Taxonomy" id="408172"/>
    <lineage>
        <taxon>unclassified sequences</taxon>
        <taxon>metagenomes</taxon>
        <taxon>ecological metagenomes</taxon>
    </lineage>
</organism>
<dbReference type="Pfam" id="PF00685">
    <property type="entry name" value="Sulfotransfer_1"/>
    <property type="match status" value="1"/>
</dbReference>
<dbReference type="GO" id="GO:0008146">
    <property type="term" value="F:sulfotransferase activity"/>
    <property type="evidence" value="ECO:0007669"/>
    <property type="project" value="InterPro"/>
</dbReference>
<sequence length="301" mass="35032">MSKNIVWPQKSKELHSNHFDSTIWNDYKFRDDDIIISTYAKTGTTWVQQIVSQLIFDGEEGLPVADMSPWLDLRVPPKDVKLAEVEAQTHRRFIKTHLPVEALVFSPKVKYLYIARDGRDVVWSLYNHHSTANDLWYEALNETPGLVGPPMTKPVDSIVQYYHEWLDNDGYPFWSFWENVRSWWEVRHLPNVMLVHFSNLKKDMPKEILRIAGFLDIDINEEKWHEILQHCSFDYMKANATPSVPLGGAFWDGGAEQFIYKGVNGRWRELLNSTEIKKYDSLAVKELGKECAAWLTTGEIS</sequence>
<dbReference type="SUPFAM" id="SSF52540">
    <property type="entry name" value="P-loop containing nucleoside triphosphate hydrolases"/>
    <property type="match status" value="1"/>
</dbReference>
<evidence type="ECO:0000256" key="1">
    <source>
        <dbReference type="ARBA" id="ARBA00005771"/>
    </source>
</evidence>
<evidence type="ECO:0000256" key="2">
    <source>
        <dbReference type="ARBA" id="ARBA00022679"/>
    </source>
</evidence>
<dbReference type="EMBL" id="UINC01047020">
    <property type="protein sequence ID" value="SVB55756.1"/>
    <property type="molecule type" value="Genomic_DNA"/>
</dbReference>
<feature type="domain" description="Sulfotransferase" evidence="3">
    <location>
        <begin position="31"/>
        <end position="287"/>
    </location>
</feature>
<dbReference type="AlphaFoldDB" id="A0A382EYE8"/>
<dbReference type="InterPro" id="IPR027417">
    <property type="entry name" value="P-loop_NTPase"/>
</dbReference>
<accession>A0A382EYE8</accession>
<proteinExistence type="inferred from homology"/>
<dbReference type="InterPro" id="IPR000863">
    <property type="entry name" value="Sulfotransferase_dom"/>
</dbReference>